<gene>
    <name evidence="1" type="ORF">FJW02_04415</name>
</gene>
<evidence type="ECO:0000313" key="1">
    <source>
        <dbReference type="EMBL" id="TPV41238.1"/>
    </source>
</evidence>
<comment type="caution">
    <text evidence="1">The sequence shown here is derived from an EMBL/GenBank/DDBJ whole genome shotgun (WGS) entry which is preliminary data.</text>
</comment>
<sequence length="111" mass="12486">MKAIETLTNNIDVNFSIENAARTKTSTLGQLISDAYKNTSNILKAKVVAIDYLDNERLIDVVNCPTFFEQYDFDFIADKVDGLTNDNYTSNDVVGIIKDQIINGKNRNVFN</sequence>
<dbReference type="EMBL" id="VHJB01000033">
    <property type="protein sequence ID" value="TPV41238.1"/>
    <property type="molecule type" value="Genomic_DNA"/>
</dbReference>
<dbReference type="Proteomes" id="UP000315469">
    <property type="component" value="Unassembled WGS sequence"/>
</dbReference>
<proteinExistence type="predicted"/>
<name>A0ABY2ZPG7_9GAMM</name>
<evidence type="ECO:0000313" key="2">
    <source>
        <dbReference type="Proteomes" id="UP000315469"/>
    </source>
</evidence>
<accession>A0ABY2ZPG7</accession>
<organism evidence="1 2">
    <name type="scientific">Pantoea eucalypti</name>
    <dbReference type="NCBI Taxonomy" id="470933"/>
    <lineage>
        <taxon>Bacteria</taxon>
        <taxon>Pseudomonadati</taxon>
        <taxon>Pseudomonadota</taxon>
        <taxon>Gammaproteobacteria</taxon>
        <taxon>Enterobacterales</taxon>
        <taxon>Erwiniaceae</taxon>
        <taxon>Pantoea</taxon>
    </lineage>
</organism>
<protein>
    <submittedName>
        <fullName evidence="1">Uncharacterized protein</fullName>
    </submittedName>
</protein>
<reference evidence="1 2" key="1">
    <citation type="submission" date="2019-06" db="EMBL/GenBank/DDBJ databases">
        <title>Taxogenomics and systematics of the genus Pantoea.</title>
        <authorList>
            <person name="Tambong J.T."/>
        </authorList>
    </citation>
    <scope>NUCLEOTIDE SEQUENCE [LARGE SCALE GENOMIC DNA]</scope>
    <source>
        <strain evidence="1 2">LMG 24197</strain>
    </source>
</reference>
<keyword evidence="2" id="KW-1185">Reference proteome</keyword>